<dbReference type="EMBL" id="CASHTH010001963">
    <property type="protein sequence ID" value="CAI8022567.1"/>
    <property type="molecule type" value="Genomic_DNA"/>
</dbReference>
<name>A0AA35S4U2_GEOBA</name>
<proteinExistence type="predicted"/>
<organism evidence="1 2">
    <name type="scientific">Geodia barretti</name>
    <name type="common">Barrett's horny sponge</name>
    <dbReference type="NCBI Taxonomy" id="519541"/>
    <lineage>
        <taxon>Eukaryota</taxon>
        <taxon>Metazoa</taxon>
        <taxon>Porifera</taxon>
        <taxon>Demospongiae</taxon>
        <taxon>Heteroscleromorpha</taxon>
        <taxon>Tetractinellida</taxon>
        <taxon>Astrophorina</taxon>
        <taxon>Geodiidae</taxon>
        <taxon>Geodia</taxon>
    </lineage>
</organism>
<comment type="caution">
    <text evidence="1">The sequence shown here is derived from an EMBL/GenBank/DDBJ whole genome shotgun (WGS) entry which is preliminary data.</text>
</comment>
<dbReference type="Pfam" id="PF08737">
    <property type="entry name" value="Rgp1"/>
    <property type="match status" value="2"/>
</dbReference>
<protein>
    <submittedName>
        <fullName evidence="1">RAB6A-GEF complex partner protein 2</fullName>
    </submittedName>
</protein>
<dbReference type="Proteomes" id="UP001174909">
    <property type="component" value="Unassembled WGS sequence"/>
</dbReference>
<keyword evidence="2" id="KW-1185">Reference proteome</keyword>
<accession>A0AA35S4U2</accession>
<evidence type="ECO:0000313" key="2">
    <source>
        <dbReference type="Proteomes" id="UP001174909"/>
    </source>
</evidence>
<gene>
    <name evidence="1" type="ORF">GBAR_LOCUS13237</name>
</gene>
<dbReference type="AlphaFoldDB" id="A0AA35S4U2"/>
<dbReference type="PANTHER" id="PTHR12507">
    <property type="entry name" value="REDUCED GROWTH PHENOTYPE 1 RGP1, YEAST -RELATED"/>
    <property type="match status" value="1"/>
</dbReference>
<reference evidence="1" key="1">
    <citation type="submission" date="2023-03" db="EMBL/GenBank/DDBJ databases">
        <authorList>
            <person name="Steffen K."/>
            <person name="Cardenas P."/>
        </authorList>
    </citation>
    <scope>NUCLEOTIDE SEQUENCE</scope>
</reference>
<evidence type="ECO:0000313" key="1">
    <source>
        <dbReference type="EMBL" id="CAI8022567.1"/>
    </source>
</evidence>
<dbReference type="InterPro" id="IPR014848">
    <property type="entry name" value="Rgp1"/>
</dbReference>
<sequence length="381" mass="41225">MVEVRVEVSGQGAFMPGEKLVASVTFTNEAAVAATVAWAGAQIHCQLVCREDVVRTDSLVVPVSPAASTDTSFVPNRGERGSTILSTPTTVLVCNLSLQPGETKTVSYSEHVPEGGPPSFKGRLVKYMYKLAVGAQRPGCPAQISRIPFHVRTIPEHISRQCRATETRSENPFLTPEVSEDSAHDLALQALAMETSRRTSMNYTLKNPSGVIGRLSFFKPSFKVGEDVTGALDLCLATTSCLQISAELQSLEEVPLELQMSPSPRRPVCATHARYTECCPNTLITHFSLPVPLSATQSFSTNCVSLKWQVHFQFVLSRNSAHKSSGSSAQEEDSGSGAMATTIETLNSLLVDTMTWDLPVTVLPTVSQHSDERTTARKITI</sequence>